<evidence type="ECO:0000256" key="1">
    <source>
        <dbReference type="SAM" id="Phobius"/>
    </source>
</evidence>
<gene>
    <name evidence="2" type="ORF">PILCRDRAFT_725966</name>
</gene>
<sequence length="148" mass="17142">MTVKLVCGLYVSFHSLTFIAFYLLRVSSPCWLSKHLLCCIPRQIYISLPLRYAHYTILCHLHAFVSVHSSRLIVYISCTMTCFHITVLYNALINILSFIRILVPTDTHFFSPVLPATDHSTYISSHQHQRIKHRYCDSLNNIPTKCNI</sequence>
<feature type="transmembrane region" description="Helical" evidence="1">
    <location>
        <begin position="7"/>
        <end position="24"/>
    </location>
</feature>
<reference evidence="3" key="2">
    <citation type="submission" date="2015-01" db="EMBL/GenBank/DDBJ databases">
        <title>Evolutionary Origins and Diversification of the Mycorrhizal Mutualists.</title>
        <authorList>
            <consortium name="DOE Joint Genome Institute"/>
            <consortium name="Mycorrhizal Genomics Consortium"/>
            <person name="Kohler A."/>
            <person name="Kuo A."/>
            <person name="Nagy L.G."/>
            <person name="Floudas D."/>
            <person name="Copeland A."/>
            <person name="Barry K.W."/>
            <person name="Cichocki N."/>
            <person name="Veneault-Fourrey C."/>
            <person name="LaButti K."/>
            <person name="Lindquist E.A."/>
            <person name="Lipzen A."/>
            <person name="Lundell T."/>
            <person name="Morin E."/>
            <person name="Murat C."/>
            <person name="Riley R."/>
            <person name="Ohm R."/>
            <person name="Sun H."/>
            <person name="Tunlid A."/>
            <person name="Henrissat B."/>
            <person name="Grigoriev I.V."/>
            <person name="Hibbett D.S."/>
            <person name="Martin F."/>
        </authorList>
    </citation>
    <scope>NUCLEOTIDE SEQUENCE [LARGE SCALE GENOMIC DNA]</scope>
    <source>
        <strain evidence="3">F 1598</strain>
    </source>
</reference>
<dbReference type="AlphaFoldDB" id="A0A0C3F099"/>
<dbReference type="EMBL" id="KN833079">
    <property type="protein sequence ID" value="KIM73579.1"/>
    <property type="molecule type" value="Genomic_DNA"/>
</dbReference>
<dbReference type="InParanoid" id="A0A0C3F099"/>
<keyword evidence="1" id="KW-1133">Transmembrane helix</keyword>
<keyword evidence="3" id="KW-1185">Reference proteome</keyword>
<protein>
    <submittedName>
        <fullName evidence="2">Uncharacterized protein</fullName>
    </submittedName>
</protein>
<name>A0A0C3F099_PILCF</name>
<accession>A0A0C3F099</accession>
<organism evidence="2 3">
    <name type="scientific">Piloderma croceum (strain F 1598)</name>
    <dbReference type="NCBI Taxonomy" id="765440"/>
    <lineage>
        <taxon>Eukaryota</taxon>
        <taxon>Fungi</taxon>
        <taxon>Dikarya</taxon>
        <taxon>Basidiomycota</taxon>
        <taxon>Agaricomycotina</taxon>
        <taxon>Agaricomycetes</taxon>
        <taxon>Agaricomycetidae</taxon>
        <taxon>Atheliales</taxon>
        <taxon>Atheliaceae</taxon>
        <taxon>Piloderma</taxon>
    </lineage>
</organism>
<evidence type="ECO:0000313" key="3">
    <source>
        <dbReference type="Proteomes" id="UP000054166"/>
    </source>
</evidence>
<dbReference type="HOGENOM" id="CLU_1759517_0_0_1"/>
<keyword evidence="1" id="KW-0472">Membrane</keyword>
<keyword evidence="1" id="KW-0812">Transmembrane</keyword>
<feature type="transmembrane region" description="Helical" evidence="1">
    <location>
        <begin position="72"/>
        <end position="92"/>
    </location>
</feature>
<proteinExistence type="predicted"/>
<reference evidence="2 3" key="1">
    <citation type="submission" date="2014-04" db="EMBL/GenBank/DDBJ databases">
        <authorList>
            <consortium name="DOE Joint Genome Institute"/>
            <person name="Kuo A."/>
            <person name="Tarkka M."/>
            <person name="Buscot F."/>
            <person name="Kohler A."/>
            <person name="Nagy L.G."/>
            <person name="Floudas D."/>
            <person name="Copeland A."/>
            <person name="Barry K.W."/>
            <person name="Cichocki N."/>
            <person name="Veneault-Fourrey C."/>
            <person name="LaButti K."/>
            <person name="Lindquist E.A."/>
            <person name="Lipzen A."/>
            <person name="Lundell T."/>
            <person name="Morin E."/>
            <person name="Murat C."/>
            <person name="Sun H."/>
            <person name="Tunlid A."/>
            <person name="Henrissat B."/>
            <person name="Grigoriev I.V."/>
            <person name="Hibbett D.S."/>
            <person name="Martin F."/>
            <person name="Nordberg H.P."/>
            <person name="Cantor M.N."/>
            <person name="Hua S.X."/>
        </authorList>
    </citation>
    <scope>NUCLEOTIDE SEQUENCE [LARGE SCALE GENOMIC DNA]</scope>
    <source>
        <strain evidence="2 3">F 1598</strain>
    </source>
</reference>
<evidence type="ECO:0000313" key="2">
    <source>
        <dbReference type="EMBL" id="KIM73579.1"/>
    </source>
</evidence>
<dbReference type="Proteomes" id="UP000054166">
    <property type="component" value="Unassembled WGS sequence"/>
</dbReference>